<dbReference type="RefSeq" id="WP_146433900.1">
    <property type="nucleotide sequence ID" value="NZ_SJPF01000004.1"/>
</dbReference>
<name>A0A5C5V0Z1_9BACT</name>
<protein>
    <submittedName>
        <fullName evidence="1">Uncharacterized protein</fullName>
    </submittedName>
</protein>
<accession>A0A5C5V0Z1</accession>
<reference evidence="1 2" key="1">
    <citation type="submission" date="2019-02" db="EMBL/GenBank/DDBJ databases">
        <title>Deep-cultivation of Planctomycetes and their phenomic and genomic characterization uncovers novel biology.</title>
        <authorList>
            <person name="Wiegand S."/>
            <person name="Jogler M."/>
            <person name="Boedeker C."/>
            <person name="Pinto D."/>
            <person name="Vollmers J."/>
            <person name="Rivas-Marin E."/>
            <person name="Kohn T."/>
            <person name="Peeters S.H."/>
            <person name="Heuer A."/>
            <person name="Rast P."/>
            <person name="Oberbeckmann S."/>
            <person name="Bunk B."/>
            <person name="Jeske O."/>
            <person name="Meyerdierks A."/>
            <person name="Storesund J.E."/>
            <person name="Kallscheuer N."/>
            <person name="Luecker S."/>
            <person name="Lage O.M."/>
            <person name="Pohl T."/>
            <person name="Merkel B.J."/>
            <person name="Hornburger P."/>
            <person name="Mueller R.-W."/>
            <person name="Bruemmer F."/>
            <person name="Labrenz M."/>
            <person name="Spormann A.M."/>
            <person name="Op Den Camp H."/>
            <person name="Overmann J."/>
            <person name="Amann R."/>
            <person name="Jetten M.S.M."/>
            <person name="Mascher T."/>
            <person name="Medema M.H."/>
            <person name="Devos D.P."/>
            <person name="Kaster A.-K."/>
            <person name="Ovreas L."/>
            <person name="Rohde M."/>
            <person name="Galperin M.Y."/>
            <person name="Jogler C."/>
        </authorList>
    </citation>
    <scope>NUCLEOTIDE SEQUENCE [LARGE SCALE GENOMIC DNA]</scope>
    <source>
        <strain evidence="1 2">Enr8</strain>
    </source>
</reference>
<dbReference type="OrthoDB" id="264998at2"/>
<evidence type="ECO:0000313" key="2">
    <source>
        <dbReference type="Proteomes" id="UP000318878"/>
    </source>
</evidence>
<dbReference type="AlphaFoldDB" id="A0A5C5V0Z1"/>
<proteinExistence type="predicted"/>
<organism evidence="1 2">
    <name type="scientific">Blastopirellula retiformator</name>
    <dbReference type="NCBI Taxonomy" id="2527970"/>
    <lineage>
        <taxon>Bacteria</taxon>
        <taxon>Pseudomonadati</taxon>
        <taxon>Planctomycetota</taxon>
        <taxon>Planctomycetia</taxon>
        <taxon>Pirellulales</taxon>
        <taxon>Pirellulaceae</taxon>
        <taxon>Blastopirellula</taxon>
    </lineage>
</organism>
<gene>
    <name evidence="1" type="ORF">Enr8_35570</name>
</gene>
<keyword evidence="2" id="KW-1185">Reference proteome</keyword>
<dbReference type="Proteomes" id="UP000318878">
    <property type="component" value="Unassembled WGS sequence"/>
</dbReference>
<sequence length="81" mass="9255">MLEKLKEQEGVDPIDVEQAVADLATYSLAMWTDYGEGIQVHRLVEEITRFRLPEVAREENLLTALEMVNASFPNESSDVRF</sequence>
<dbReference type="EMBL" id="SJPF01000004">
    <property type="protein sequence ID" value="TWT31633.1"/>
    <property type="molecule type" value="Genomic_DNA"/>
</dbReference>
<comment type="caution">
    <text evidence="1">The sequence shown here is derived from an EMBL/GenBank/DDBJ whole genome shotgun (WGS) entry which is preliminary data.</text>
</comment>
<evidence type="ECO:0000313" key="1">
    <source>
        <dbReference type="EMBL" id="TWT31633.1"/>
    </source>
</evidence>